<keyword evidence="3 7" id="KW-0378">Hydrolase</keyword>
<evidence type="ECO:0000256" key="6">
    <source>
        <dbReference type="ARBA" id="ARBA00023180"/>
    </source>
</evidence>
<dbReference type="EMBL" id="KQ414619">
    <property type="protein sequence ID" value="KOC67730.1"/>
    <property type="molecule type" value="Genomic_DNA"/>
</dbReference>
<reference evidence="11 12" key="1">
    <citation type="submission" date="2015-07" db="EMBL/GenBank/DDBJ databases">
        <title>The genome of Habropoda laboriosa.</title>
        <authorList>
            <person name="Pan H."/>
            <person name="Kapheim K."/>
        </authorList>
    </citation>
    <scope>NUCLEOTIDE SEQUENCE [LARGE SCALE GENOMIC DNA]</scope>
    <source>
        <strain evidence="11">0110345459</strain>
    </source>
</reference>
<keyword evidence="4 7" id="KW-0442">Lipid degradation</keyword>
<dbReference type="InterPro" id="IPR029058">
    <property type="entry name" value="AB_hydrolase_fold"/>
</dbReference>
<evidence type="ECO:0000256" key="4">
    <source>
        <dbReference type="ARBA" id="ARBA00022963"/>
    </source>
</evidence>
<accession>A0A0L7RA43</accession>
<dbReference type="InterPro" id="IPR025483">
    <property type="entry name" value="Lipase_euk"/>
</dbReference>
<dbReference type="GO" id="GO:0016788">
    <property type="term" value="F:hydrolase activity, acting on ester bonds"/>
    <property type="evidence" value="ECO:0007669"/>
    <property type="project" value="InterPro"/>
</dbReference>
<sequence length="415" mass="47663">MLKIPFIFCCILPVILGVPLTKDEYELNEVLDVAFDDFDSPLFRNPPTPDELIRQEGYTAETHEVVTEDGYILQVHRIAGSPKHPASKNKPVVLLQHGLLDCSASWIFTGPQKSLAFILADWGYDVWTGNSRGSRYSRKHKYLATSNPDYWSFSWHEIGVYDLPAMIDYALNHTKQKKLFYVGHSQGGTAFFVMASERPEYQQKIQASFNFAPAVFMSRAKNVLMRMLAPHVNNLMDLVDLIGIYEFKPSGKLIQSLGKKMCHDDAILQPFCKIIIFLFDGFDKEEFNMTLLPTIAQYDPAGASTMQLAHYAQLMNSGKFRKYDHGLIGNLNKYGKSQPPDYHLDNIKIPVYLYYSSNDVMVHTEDLHKLYKLLPNAQKFLVPFLLFSHLDFLFGKHVDTWVYNKVLNLMERHKN</sequence>
<dbReference type="PANTHER" id="PTHR11005">
    <property type="entry name" value="LYSOSOMAL ACID LIPASE-RELATED"/>
    <property type="match status" value="1"/>
</dbReference>
<gene>
    <name evidence="11" type="ORF">WH47_11131</name>
</gene>
<evidence type="ECO:0000259" key="10">
    <source>
        <dbReference type="Pfam" id="PF04083"/>
    </source>
</evidence>
<protein>
    <recommendedName>
        <fullName evidence="7">Lipase</fullName>
    </recommendedName>
</protein>
<keyword evidence="5" id="KW-0443">Lipid metabolism</keyword>
<organism evidence="11 12">
    <name type="scientific">Habropoda laboriosa</name>
    <dbReference type="NCBI Taxonomy" id="597456"/>
    <lineage>
        <taxon>Eukaryota</taxon>
        <taxon>Metazoa</taxon>
        <taxon>Ecdysozoa</taxon>
        <taxon>Arthropoda</taxon>
        <taxon>Hexapoda</taxon>
        <taxon>Insecta</taxon>
        <taxon>Pterygota</taxon>
        <taxon>Neoptera</taxon>
        <taxon>Endopterygota</taxon>
        <taxon>Hymenoptera</taxon>
        <taxon>Apocrita</taxon>
        <taxon>Aculeata</taxon>
        <taxon>Apoidea</taxon>
        <taxon>Anthophila</taxon>
        <taxon>Apidae</taxon>
        <taxon>Habropoda</taxon>
    </lineage>
</organism>
<keyword evidence="6" id="KW-0325">Glycoprotein</keyword>
<keyword evidence="2 9" id="KW-0732">Signal</keyword>
<evidence type="ECO:0000256" key="5">
    <source>
        <dbReference type="ARBA" id="ARBA00023098"/>
    </source>
</evidence>
<name>A0A0L7RA43_9HYME</name>
<proteinExistence type="inferred from homology"/>
<feature type="active site" description="Charge relay system" evidence="8">
    <location>
        <position position="389"/>
    </location>
</feature>
<feature type="active site" description="Charge relay system" evidence="8">
    <location>
        <position position="359"/>
    </location>
</feature>
<evidence type="ECO:0000256" key="1">
    <source>
        <dbReference type="ARBA" id="ARBA00010701"/>
    </source>
</evidence>
<dbReference type="Pfam" id="PF04083">
    <property type="entry name" value="Abhydro_lipase"/>
    <property type="match status" value="1"/>
</dbReference>
<comment type="similarity">
    <text evidence="1 7">Belongs to the AB hydrolase superfamily. Lipase family.</text>
</comment>
<dbReference type="PIRSF" id="PIRSF000862">
    <property type="entry name" value="Steryl_ester_lip"/>
    <property type="match status" value="1"/>
</dbReference>
<dbReference type="InterPro" id="IPR006693">
    <property type="entry name" value="AB_hydrolase_lipase"/>
</dbReference>
<dbReference type="Gene3D" id="3.40.50.1820">
    <property type="entry name" value="alpha/beta hydrolase"/>
    <property type="match status" value="1"/>
</dbReference>
<feature type="chain" id="PRO_5005575223" description="Lipase" evidence="9">
    <location>
        <begin position="18"/>
        <end position="415"/>
    </location>
</feature>
<evidence type="ECO:0000256" key="8">
    <source>
        <dbReference type="PIRSR" id="PIRSR000862-1"/>
    </source>
</evidence>
<evidence type="ECO:0000256" key="3">
    <source>
        <dbReference type="ARBA" id="ARBA00022801"/>
    </source>
</evidence>
<evidence type="ECO:0000313" key="11">
    <source>
        <dbReference type="EMBL" id="KOC67730.1"/>
    </source>
</evidence>
<feature type="signal peptide" evidence="9">
    <location>
        <begin position="1"/>
        <end position="17"/>
    </location>
</feature>
<evidence type="ECO:0000256" key="9">
    <source>
        <dbReference type="SAM" id="SignalP"/>
    </source>
</evidence>
<dbReference type="OrthoDB" id="9974421at2759"/>
<feature type="domain" description="Partial AB-hydrolase lipase" evidence="10">
    <location>
        <begin position="51"/>
        <end position="108"/>
    </location>
</feature>
<dbReference type="SUPFAM" id="SSF53474">
    <property type="entry name" value="alpha/beta-Hydrolases"/>
    <property type="match status" value="1"/>
</dbReference>
<keyword evidence="12" id="KW-1185">Reference proteome</keyword>
<dbReference type="FunFam" id="3.40.50.1820:FF:000021">
    <property type="entry name" value="Lipase"/>
    <property type="match status" value="1"/>
</dbReference>
<dbReference type="AlphaFoldDB" id="A0A0L7RA43"/>
<dbReference type="STRING" id="597456.A0A0L7RA43"/>
<evidence type="ECO:0000256" key="2">
    <source>
        <dbReference type="ARBA" id="ARBA00022729"/>
    </source>
</evidence>
<evidence type="ECO:0000313" key="12">
    <source>
        <dbReference type="Proteomes" id="UP000053825"/>
    </source>
</evidence>
<feature type="active site" description="Nucleophile" evidence="8">
    <location>
        <position position="185"/>
    </location>
</feature>
<evidence type="ECO:0000256" key="7">
    <source>
        <dbReference type="PIRNR" id="PIRNR000862"/>
    </source>
</evidence>
<dbReference type="GO" id="GO:0016042">
    <property type="term" value="P:lipid catabolic process"/>
    <property type="evidence" value="ECO:0007669"/>
    <property type="project" value="UniProtKB-KW"/>
</dbReference>
<dbReference type="Proteomes" id="UP000053825">
    <property type="component" value="Unassembled WGS sequence"/>
</dbReference>